<feature type="transmembrane region" description="Helical" evidence="1">
    <location>
        <begin position="129"/>
        <end position="149"/>
    </location>
</feature>
<feature type="transmembrane region" description="Helical" evidence="1">
    <location>
        <begin position="296"/>
        <end position="313"/>
    </location>
</feature>
<protein>
    <submittedName>
        <fullName evidence="2">Uncharacterized protein</fullName>
    </submittedName>
</protein>
<comment type="caution">
    <text evidence="2">The sequence shown here is derived from an EMBL/GenBank/DDBJ whole genome shotgun (WGS) entry which is preliminary data.</text>
</comment>
<feature type="transmembrane region" description="Helical" evidence="1">
    <location>
        <begin position="161"/>
        <end position="182"/>
    </location>
</feature>
<evidence type="ECO:0000313" key="3">
    <source>
        <dbReference type="Proteomes" id="UP000192359"/>
    </source>
</evidence>
<reference evidence="2 3" key="1">
    <citation type="submission" date="2016-05" db="EMBL/GenBank/DDBJ databases">
        <title>Draft genome sequence of a porcine commensal Rothia nasimurium.</title>
        <authorList>
            <person name="Gaiser R.A."/>
            <person name="Van Baarlen P."/>
            <person name="Wells J.M."/>
        </authorList>
    </citation>
    <scope>NUCLEOTIDE SEQUENCE [LARGE SCALE GENOMIC DNA]</scope>
    <source>
        <strain evidence="2 3">PT-32</strain>
    </source>
</reference>
<keyword evidence="1" id="KW-0812">Transmembrane</keyword>
<feature type="transmembrane region" description="Helical" evidence="1">
    <location>
        <begin position="194"/>
        <end position="214"/>
    </location>
</feature>
<evidence type="ECO:0000313" key="2">
    <source>
        <dbReference type="EMBL" id="ORC16383.1"/>
    </source>
</evidence>
<dbReference type="RefSeq" id="WP_083091953.1">
    <property type="nucleotide sequence ID" value="NZ_LXWF01000040.1"/>
</dbReference>
<feature type="transmembrane region" description="Helical" evidence="1">
    <location>
        <begin position="325"/>
        <end position="342"/>
    </location>
</feature>
<keyword evidence="1" id="KW-0472">Membrane</keyword>
<keyword evidence="1" id="KW-1133">Transmembrane helix</keyword>
<sequence length="357" mass="39674">MANNPYERLTIAIEEASDNPADVDWVQTAFATLASNYVKAVTSESALQKVIRQITETGESAAELYGSPQDWATEKITSWREKGTQAFATDEPLTLRAGTISGFFVGAIFSLLFWLMNLLPSDSPSDQPLGFYLLPVVLGFAVIIPPVIFRLVRAKAGFTAGALVTALIVLLLACGIGFSLFWSYEVVTATFPAWFHVVVATGSALLGSLATVLLPKRLAPSQEDTDNYSEPATWLERFTQELWNRSDISDARVREEVSRVKEHVAEGGNSYLEEFGHPATYARSLSHQKVVKPYRLYLYSLLMIFCIGYWGYGVFTTQDTASQSWRLPLLIVVFCAWALELCKNYRAYRQTKTPSSS</sequence>
<feature type="transmembrane region" description="Helical" evidence="1">
    <location>
        <begin position="97"/>
        <end position="117"/>
    </location>
</feature>
<dbReference type="EMBL" id="LXWF01000040">
    <property type="protein sequence ID" value="ORC16383.1"/>
    <property type="molecule type" value="Genomic_DNA"/>
</dbReference>
<dbReference type="Proteomes" id="UP000192359">
    <property type="component" value="Unassembled WGS sequence"/>
</dbReference>
<gene>
    <name evidence="2" type="ORF">A7979_03395</name>
</gene>
<dbReference type="OrthoDB" id="4961690at2"/>
<accession>A0A1Y1RNE6</accession>
<organism evidence="2 3">
    <name type="scientific">Rothia nasimurium</name>
    <dbReference type="NCBI Taxonomy" id="85336"/>
    <lineage>
        <taxon>Bacteria</taxon>
        <taxon>Bacillati</taxon>
        <taxon>Actinomycetota</taxon>
        <taxon>Actinomycetes</taxon>
        <taxon>Micrococcales</taxon>
        <taxon>Micrococcaceae</taxon>
        <taxon>Rothia</taxon>
    </lineage>
</organism>
<evidence type="ECO:0000256" key="1">
    <source>
        <dbReference type="SAM" id="Phobius"/>
    </source>
</evidence>
<keyword evidence="3" id="KW-1185">Reference proteome</keyword>
<dbReference type="AlphaFoldDB" id="A0A1Y1RNE6"/>
<proteinExistence type="predicted"/>
<name>A0A1Y1RNE6_9MICC</name>